<accession>F0W367</accession>
<proteinExistence type="predicted"/>
<evidence type="ECO:0000313" key="1">
    <source>
        <dbReference type="EMBL" id="CCA15507.1"/>
    </source>
</evidence>
<reference evidence="1" key="1">
    <citation type="journal article" date="2011" name="PLoS Biol.">
        <title>Gene gain and loss during evolution of obligate parasitism in the white rust pathogen of Arabidopsis thaliana.</title>
        <authorList>
            <person name="Kemen E."/>
            <person name="Gardiner A."/>
            <person name="Schultz-Larsen T."/>
            <person name="Kemen A.C."/>
            <person name="Balmuth A.L."/>
            <person name="Robert-Seilaniantz A."/>
            <person name="Bailey K."/>
            <person name="Holub E."/>
            <person name="Studholme D.J."/>
            <person name="Maclean D."/>
            <person name="Jones J.D."/>
        </authorList>
    </citation>
    <scope>NUCLEOTIDE SEQUENCE</scope>
</reference>
<protein>
    <submittedName>
        <fullName evidence="1">Uncharacterized protein AlNc14C12G1444</fullName>
    </submittedName>
</protein>
<sequence length="115" mass="13250">MSNLIQLCDALRKKEKRVCLATLALPRQNGQIQKDINAQIVAYCARCDLDAHPVVLGPRLDIPVFQRRKNRSFDDFRFNAHGYHVLARKFSEELISVMTAVEWVTWKQQLECGGH</sequence>
<dbReference type="HOGENOM" id="CLU_2113488_0_0_1"/>
<organism evidence="1">
    <name type="scientific">Albugo laibachii Nc14</name>
    <dbReference type="NCBI Taxonomy" id="890382"/>
    <lineage>
        <taxon>Eukaryota</taxon>
        <taxon>Sar</taxon>
        <taxon>Stramenopiles</taxon>
        <taxon>Oomycota</taxon>
        <taxon>Peronosporomycetes</taxon>
        <taxon>Albuginales</taxon>
        <taxon>Albuginaceae</taxon>
        <taxon>Albugo</taxon>
    </lineage>
</organism>
<dbReference type="AlphaFoldDB" id="F0W367"/>
<gene>
    <name evidence="1" type="primary">AlNc14C12G1444</name>
    <name evidence="1" type="ORF">ALNC14_016500</name>
</gene>
<reference evidence="1" key="2">
    <citation type="submission" date="2011-02" db="EMBL/GenBank/DDBJ databases">
        <authorList>
            <person name="MacLean D."/>
        </authorList>
    </citation>
    <scope>NUCLEOTIDE SEQUENCE</scope>
</reference>
<dbReference type="SUPFAM" id="SSF52266">
    <property type="entry name" value="SGNH hydrolase"/>
    <property type="match status" value="1"/>
</dbReference>
<dbReference type="EMBL" id="FR824057">
    <property type="protein sequence ID" value="CCA15507.1"/>
    <property type="molecule type" value="Genomic_DNA"/>
</dbReference>
<name>F0W367_9STRA</name>